<dbReference type="HOGENOM" id="CLU_1447902_0_0_1"/>
<accession>A0A067PDZ9</accession>
<proteinExistence type="predicted"/>
<dbReference type="Proteomes" id="UP000027265">
    <property type="component" value="Unassembled WGS sequence"/>
</dbReference>
<evidence type="ECO:0000256" key="1">
    <source>
        <dbReference type="SAM" id="MobiDB-lite"/>
    </source>
</evidence>
<dbReference type="EMBL" id="KL197792">
    <property type="protein sequence ID" value="KDQ49257.1"/>
    <property type="molecule type" value="Genomic_DNA"/>
</dbReference>
<evidence type="ECO:0000313" key="3">
    <source>
        <dbReference type="Proteomes" id="UP000027265"/>
    </source>
</evidence>
<feature type="compositionally biased region" description="Basic and acidic residues" evidence="1">
    <location>
        <begin position="25"/>
        <end position="34"/>
    </location>
</feature>
<name>A0A067PDZ9_9AGAM</name>
<organism evidence="2 3">
    <name type="scientific">Jaapia argillacea MUCL 33604</name>
    <dbReference type="NCBI Taxonomy" id="933084"/>
    <lineage>
        <taxon>Eukaryota</taxon>
        <taxon>Fungi</taxon>
        <taxon>Dikarya</taxon>
        <taxon>Basidiomycota</taxon>
        <taxon>Agaricomycotina</taxon>
        <taxon>Agaricomycetes</taxon>
        <taxon>Agaricomycetidae</taxon>
        <taxon>Jaapiales</taxon>
        <taxon>Jaapiaceae</taxon>
        <taxon>Jaapia</taxon>
    </lineage>
</organism>
<dbReference type="InParanoid" id="A0A067PDZ9"/>
<feature type="compositionally biased region" description="Polar residues" evidence="1">
    <location>
        <begin position="35"/>
        <end position="44"/>
    </location>
</feature>
<gene>
    <name evidence="2" type="ORF">JAAARDRAFT_201002</name>
</gene>
<feature type="region of interest" description="Disordered" evidence="1">
    <location>
        <begin position="1"/>
        <end position="63"/>
    </location>
</feature>
<sequence length="187" mass="20919">MGSRYQDAVTTNNENVAETGHPFCPRRDPSRSDQDTVQTAQKTPLSLPPSITGVQRRKRPTPTDHAEYREFFKAYTVVPGHPCPWLHHAIIYKLQDTPHVDKQDVGPAACFTLSQHSRGALSTSQLDIYQPGHVASFVSTSLYHSIGDFKAFREKSARDVTPCRFGRLFSTHSLVSNLHQGKPLSIH</sequence>
<evidence type="ECO:0000313" key="2">
    <source>
        <dbReference type="EMBL" id="KDQ49257.1"/>
    </source>
</evidence>
<dbReference type="AlphaFoldDB" id="A0A067PDZ9"/>
<keyword evidence="3" id="KW-1185">Reference proteome</keyword>
<reference evidence="3" key="1">
    <citation type="journal article" date="2014" name="Proc. Natl. Acad. Sci. U.S.A.">
        <title>Extensive sampling of basidiomycete genomes demonstrates inadequacy of the white-rot/brown-rot paradigm for wood decay fungi.</title>
        <authorList>
            <person name="Riley R."/>
            <person name="Salamov A.A."/>
            <person name="Brown D.W."/>
            <person name="Nagy L.G."/>
            <person name="Floudas D."/>
            <person name="Held B.W."/>
            <person name="Levasseur A."/>
            <person name="Lombard V."/>
            <person name="Morin E."/>
            <person name="Otillar R."/>
            <person name="Lindquist E.A."/>
            <person name="Sun H."/>
            <person name="LaButti K.M."/>
            <person name="Schmutz J."/>
            <person name="Jabbour D."/>
            <person name="Luo H."/>
            <person name="Baker S.E."/>
            <person name="Pisabarro A.G."/>
            <person name="Walton J.D."/>
            <person name="Blanchette R.A."/>
            <person name="Henrissat B."/>
            <person name="Martin F."/>
            <person name="Cullen D."/>
            <person name="Hibbett D.S."/>
            <person name="Grigoriev I.V."/>
        </authorList>
    </citation>
    <scope>NUCLEOTIDE SEQUENCE [LARGE SCALE GENOMIC DNA]</scope>
    <source>
        <strain evidence="3">MUCL 33604</strain>
    </source>
</reference>
<protein>
    <submittedName>
        <fullName evidence="2">Uncharacterized protein</fullName>
    </submittedName>
</protein>
<dbReference type="Gene3D" id="3.60.130.30">
    <property type="match status" value="1"/>
</dbReference>
<dbReference type="OrthoDB" id="2658103at2759"/>